<proteinExistence type="predicted"/>
<evidence type="ECO:0000313" key="1">
    <source>
        <dbReference type="EMBL" id="CAI8609633.1"/>
    </source>
</evidence>
<name>A0AAV1AJN1_VICFA</name>
<dbReference type="AlphaFoldDB" id="A0AAV1AJN1"/>
<reference evidence="1 2" key="1">
    <citation type="submission" date="2023-01" db="EMBL/GenBank/DDBJ databases">
        <authorList>
            <person name="Kreplak J."/>
        </authorList>
    </citation>
    <scope>NUCLEOTIDE SEQUENCE [LARGE SCALE GENOMIC DNA]</scope>
</reference>
<protein>
    <submittedName>
        <fullName evidence="1">Uncharacterized protein</fullName>
    </submittedName>
</protein>
<gene>
    <name evidence="1" type="ORF">VFH_IV142680</name>
</gene>
<evidence type="ECO:0000313" key="2">
    <source>
        <dbReference type="Proteomes" id="UP001157006"/>
    </source>
</evidence>
<organism evidence="1 2">
    <name type="scientific">Vicia faba</name>
    <name type="common">Broad bean</name>
    <name type="synonym">Faba vulgaris</name>
    <dbReference type="NCBI Taxonomy" id="3906"/>
    <lineage>
        <taxon>Eukaryota</taxon>
        <taxon>Viridiplantae</taxon>
        <taxon>Streptophyta</taxon>
        <taxon>Embryophyta</taxon>
        <taxon>Tracheophyta</taxon>
        <taxon>Spermatophyta</taxon>
        <taxon>Magnoliopsida</taxon>
        <taxon>eudicotyledons</taxon>
        <taxon>Gunneridae</taxon>
        <taxon>Pentapetalae</taxon>
        <taxon>rosids</taxon>
        <taxon>fabids</taxon>
        <taxon>Fabales</taxon>
        <taxon>Fabaceae</taxon>
        <taxon>Papilionoideae</taxon>
        <taxon>50 kb inversion clade</taxon>
        <taxon>NPAAA clade</taxon>
        <taxon>Hologalegina</taxon>
        <taxon>IRL clade</taxon>
        <taxon>Fabeae</taxon>
        <taxon>Vicia</taxon>
    </lineage>
</organism>
<dbReference type="Proteomes" id="UP001157006">
    <property type="component" value="Chromosome 4"/>
</dbReference>
<sequence length="157" mass="17791">MWFGALQTQPRKWKHLTQCNLFSWSALNLCFLRGSNFSNRDPIDNEDMNVLGHCGPHSHNLRNLELIYVILVLSFVWSTSNSHFTNPSTIEGQKVVRSVASFACASYCEYGGCYVVLAASLPQLGILRKIIFVDSTETVNVRDLKWSNDSYIVLDVE</sequence>
<dbReference type="EMBL" id="OX451739">
    <property type="protein sequence ID" value="CAI8609633.1"/>
    <property type="molecule type" value="Genomic_DNA"/>
</dbReference>
<accession>A0AAV1AJN1</accession>
<keyword evidence="2" id="KW-1185">Reference proteome</keyword>